<dbReference type="PANTHER" id="PTHR37984:SF8">
    <property type="entry name" value="CCHC-TYPE DOMAIN-CONTAINING PROTEIN"/>
    <property type="match status" value="1"/>
</dbReference>
<dbReference type="EMBL" id="MRZV01001756">
    <property type="protein sequence ID" value="PIK36040.1"/>
    <property type="molecule type" value="Genomic_DNA"/>
</dbReference>
<accession>A0A2G8JJY5</accession>
<dbReference type="CDD" id="cd01647">
    <property type="entry name" value="RT_LTR"/>
    <property type="match status" value="1"/>
</dbReference>
<dbReference type="Gene3D" id="3.30.420.10">
    <property type="entry name" value="Ribonuclease H-like superfamily/Ribonuclease H"/>
    <property type="match status" value="1"/>
</dbReference>
<dbReference type="InterPro" id="IPR050951">
    <property type="entry name" value="Retrovirus_Pol_polyprotein"/>
</dbReference>
<dbReference type="Gene3D" id="3.30.70.270">
    <property type="match status" value="2"/>
</dbReference>
<dbReference type="GO" id="GO:0003676">
    <property type="term" value="F:nucleic acid binding"/>
    <property type="evidence" value="ECO:0007669"/>
    <property type="project" value="InterPro"/>
</dbReference>
<dbReference type="SUPFAM" id="SSF56672">
    <property type="entry name" value="DNA/RNA polymerases"/>
    <property type="match status" value="1"/>
</dbReference>
<dbReference type="FunFam" id="3.30.420.10:FF:000063">
    <property type="entry name" value="Retrovirus-related Pol polyprotein from transposon 297-like Protein"/>
    <property type="match status" value="1"/>
</dbReference>
<keyword evidence="5" id="KW-1185">Reference proteome</keyword>
<gene>
    <name evidence="4" type="ORF">BSL78_27133</name>
</gene>
<dbReference type="InterPro" id="IPR041577">
    <property type="entry name" value="RT_RNaseH_2"/>
</dbReference>
<feature type="region of interest" description="Disordered" evidence="1">
    <location>
        <begin position="803"/>
        <end position="825"/>
    </location>
</feature>
<proteinExistence type="predicted"/>
<dbReference type="Proteomes" id="UP000230750">
    <property type="component" value="Unassembled WGS sequence"/>
</dbReference>
<feature type="compositionally biased region" description="Basic and acidic residues" evidence="1">
    <location>
        <begin position="808"/>
        <end position="822"/>
    </location>
</feature>
<dbReference type="Pfam" id="PF00078">
    <property type="entry name" value="RVT_1"/>
    <property type="match status" value="1"/>
</dbReference>
<dbReference type="STRING" id="307972.A0A2G8JJY5"/>
<name>A0A2G8JJY5_STIJA</name>
<organism evidence="4 5">
    <name type="scientific">Stichopus japonicus</name>
    <name type="common">Sea cucumber</name>
    <dbReference type="NCBI Taxonomy" id="307972"/>
    <lineage>
        <taxon>Eukaryota</taxon>
        <taxon>Metazoa</taxon>
        <taxon>Echinodermata</taxon>
        <taxon>Eleutherozoa</taxon>
        <taxon>Echinozoa</taxon>
        <taxon>Holothuroidea</taxon>
        <taxon>Aspidochirotacea</taxon>
        <taxon>Aspidochirotida</taxon>
        <taxon>Stichopodidae</taxon>
        <taxon>Apostichopus</taxon>
    </lineage>
</organism>
<dbReference type="PANTHER" id="PTHR37984">
    <property type="entry name" value="PROTEIN CBG26694"/>
    <property type="match status" value="1"/>
</dbReference>
<dbReference type="AlphaFoldDB" id="A0A2G8JJY5"/>
<dbReference type="OrthoDB" id="775972at2759"/>
<evidence type="ECO:0008006" key="6">
    <source>
        <dbReference type="Google" id="ProtNLM"/>
    </source>
</evidence>
<dbReference type="SUPFAM" id="SSF53098">
    <property type="entry name" value="Ribonuclease H-like"/>
    <property type="match status" value="1"/>
</dbReference>
<dbReference type="InterPro" id="IPR001584">
    <property type="entry name" value="Integrase_cat-core"/>
</dbReference>
<dbReference type="Pfam" id="PF17919">
    <property type="entry name" value="RT_RNaseH_2"/>
    <property type="match status" value="1"/>
</dbReference>
<dbReference type="PROSITE" id="PS50878">
    <property type="entry name" value="RT_POL"/>
    <property type="match status" value="1"/>
</dbReference>
<sequence length="838" mass="97004">MNVISRVREPTAWVNSMVTVIKPNKIRICIDPRDLNKAIKREHFPMRTIEEVISRMPDAQVFSVLDASSGFWQVNLDEESTNLCTFNTPFGRYKFHRLPFGICSAPEVFQDVMSQVFEDLEGIEIVADDILVWGKDDIEHDQRLEQLLQRARDRNVKLNKDKCQLRKPQISYLGHVLTSNGLKPDPEKVRAISEMEPPHDKESLRRFMGMVTYVAKFIPNLSVESAPLRALLGKGVQWEWDETKQKSFQKLKEKITKTPVLKLFDVNKEVTISVDASSQGLGAVLLQEGAPIAYASKSMTKSQQNYAQIEKEMLGIVFGCERFHEYLYGQKSINVETDHKPLEAIFTKRLYQTPHRLQQMLLKVQKYPLSVNYKPGKELYIADTLSRCSLAEMADNLGEKAFEIAQIQMLPMSNEKLIKLRQLTVEDISLQTLVKYIGEGWPETRSELPVCARPYWSYKHEITVNDEILFRGDKVIVPLKMRRDILAQIHSAHFGIEKCKRRARDVLFWPQMNAEIEDLISKCEICNKYRNQNTKEPLMPHDVSTRPWAKIGADLFEWNGKDYLILIDYYSGYFEMAHLPNTKSETVITNLKSQFARHGIPDTLVSDNGPQFSSNCFSEFSHLFQFHHTTSSPYHPQSNGMAEKAVQIAKGLLTKKKEDGQDPYLALLEYRNTPRDDILGSPAQRLFGRRTKTRLPTSERLLQPRILKPDTVTKRLAEKRQMQKTYFDRQARPLAQLYPGENIGMQTEKGWVPATVTSRTGQPRSYIVETLDGTNYRRNRKHLRKTKENYDSLKELDMQLVDPESEERDMRENTETNEEIRRSSRLKTKPVWAKDYVM</sequence>
<dbReference type="PROSITE" id="PS50994">
    <property type="entry name" value="INTEGRASE"/>
    <property type="match status" value="1"/>
</dbReference>
<dbReference type="GO" id="GO:0015074">
    <property type="term" value="P:DNA integration"/>
    <property type="evidence" value="ECO:0007669"/>
    <property type="project" value="InterPro"/>
</dbReference>
<dbReference type="InterPro" id="IPR036397">
    <property type="entry name" value="RNaseH_sf"/>
</dbReference>
<dbReference type="Pfam" id="PF17921">
    <property type="entry name" value="Integrase_H2C2"/>
    <property type="match status" value="1"/>
</dbReference>
<dbReference type="InterPro" id="IPR012337">
    <property type="entry name" value="RNaseH-like_sf"/>
</dbReference>
<dbReference type="InterPro" id="IPR043128">
    <property type="entry name" value="Rev_trsase/Diguanyl_cyclase"/>
</dbReference>
<protein>
    <recommendedName>
        <fullName evidence="6">Integrase catalytic domain-containing protein</fullName>
    </recommendedName>
</protein>
<dbReference type="Gene3D" id="3.10.10.10">
    <property type="entry name" value="HIV Type 1 Reverse Transcriptase, subunit A, domain 1"/>
    <property type="match status" value="1"/>
</dbReference>
<dbReference type="CDD" id="cd09274">
    <property type="entry name" value="RNase_HI_RT_Ty3"/>
    <property type="match status" value="1"/>
</dbReference>
<comment type="caution">
    <text evidence="4">The sequence shown here is derived from an EMBL/GenBank/DDBJ whole genome shotgun (WGS) entry which is preliminary data.</text>
</comment>
<evidence type="ECO:0000259" key="3">
    <source>
        <dbReference type="PROSITE" id="PS50994"/>
    </source>
</evidence>
<evidence type="ECO:0000313" key="4">
    <source>
        <dbReference type="EMBL" id="PIK36040.1"/>
    </source>
</evidence>
<dbReference type="FunFam" id="3.30.70.270:FF:000026">
    <property type="entry name" value="Transposon Ty3-G Gag-Pol polyprotein"/>
    <property type="match status" value="1"/>
</dbReference>
<dbReference type="Gene3D" id="1.10.340.70">
    <property type="match status" value="1"/>
</dbReference>
<dbReference type="InterPro" id="IPR043502">
    <property type="entry name" value="DNA/RNA_pol_sf"/>
</dbReference>
<dbReference type="InterPro" id="IPR041588">
    <property type="entry name" value="Integrase_H2C2"/>
</dbReference>
<dbReference type="FunFam" id="1.10.340.70:FF:000003">
    <property type="entry name" value="Protein CBG25708"/>
    <property type="match status" value="1"/>
</dbReference>
<feature type="domain" description="Integrase catalytic" evidence="3">
    <location>
        <begin position="543"/>
        <end position="704"/>
    </location>
</feature>
<dbReference type="InterPro" id="IPR000477">
    <property type="entry name" value="RT_dom"/>
</dbReference>
<dbReference type="Pfam" id="PF00665">
    <property type="entry name" value="rve"/>
    <property type="match status" value="1"/>
</dbReference>
<reference evidence="4 5" key="1">
    <citation type="journal article" date="2017" name="PLoS Biol.">
        <title>The sea cucumber genome provides insights into morphological evolution and visceral regeneration.</title>
        <authorList>
            <person name="Zhang X."/>
            <person name="Sun L."/>
            <person name="Yuan J."/>
            <person name="Sun Y."/>
            <person name="Gao Y."/>
            <person name="Zhang L."/>
            <person name="Li S."/>
            <person name="Dai H."/>
            <person name="Hamel J.F."/>
            <person name="Liu C."/>
            <person name="Yu Y."/>
            <person name="Liu S."/>
            <person name="Lin W."/>
            <person name="Guo K."/>
            <person name="Jin S."/>
            <person name="Xu P."/>
            <person name="Storey K.B."/>
            <person name="Huan P."/>
            <person name="Zhang T."/>
            <person name="Zhou Y."/>
            <person name="Zhang J."/>
            <person name="Lin C."/>
            <person name="Li X."/>
            <person name="Xing L."/>
            <person name="Huo D."/>
            <person name="Sun M."/>
            <person name="Wang L."/>
            <person name="Mercier A."/>
            <person name="Li F."/>
            <person name="Yang H."/>
            <person name="Xiang J."/>
        </authorList>
    </citation>
    <scope>NUCLEOTIDE SEQUENCE [LARGE SCALE GENOMIC DNA]</scope>
    <source>
        <strain evidence="4">Shaxun</strain>
        <tissue evidence="4">Muscle</tissue>
    </source>
</reference>
<evidence type="ECO:0000313" key="5">
    <source>
        <dbReference type="Proteomes" id="UP000230750"/>
    </source>
</evidence>
<evidence type="ECO:0000256" key="1">
    <source>
        <dbReference type="SAM" id="MobiDB-lite"/>
    </source>
</evidence>
<evidence type="ECO:0000259" key="2">
    <source>
        <dbReference type="PROSITE" id="PS50878"/>
    </source>
</evidence>
<feature type="domain" description="Reverse transcriptase" evidence="2">
    <location>
        <begin position="1"/>
        <end position="177"/>
    </location>
</feature>